<dbReference type="GO" id="GO:0042744">
    <property type="term" value="P:hydrogen peroxide catabolic process"/>
    <property type="evidence" value="ECO:0007669"/>
    <property type="project" value="UniProtKB-KW"/>
</dbReference>
<dbReference type="GO" id="GO:0006979">
    <property type="term" value="P:response to oxidative stress"/>
    <property type="evidence" value="ECO:0007669"/>
    <property type="project" value="UniProtKB-UniRule"/>
</dbReference>
<keyword evidence="11" id="KW-0325">Glycoprotein</keyword>
<dbReference type="GO" id="GO:0020037">
    <property type="term" value="F:heme binding"/>
    <property type="evidence" value="ECO:0007669"/>
    <property type="project" value="UniProtKB-UniRule"/>
</dbReference>
<feature type="disulfide bond" evidence="18">
    <location>
        <begin position="108"/>
        <end position="113"/>
    </location>
</feature>
<comment type="catalytic activity">
    <reaction evidence="1 19">
        <text>2 a phenolic donor + H2O2 = 2 a phenolic radical donor + 2 H2O</text>
        <dbReference type="Rhea" id="RHEA:56136"/>
        <dbReference type="ChEBI" id="CHEBI:15377"/>
        <dbReference type="ChEBI" id="CHEBI:16240"/>
        <dbReference type="ChEBI" id="CHEBI:139520"/>
        <dbReference type="ChEBI" id="CHEBI:139521"/>
        <dbReference type="EC" id="1.11.1.7"/>
    </reaction>
</comment>
<evidence type="ECO:0000256" key="15">
    <source>
        <dbReference type="PIRSR" id="PIRSR600823-2"/>
    </source>
</evidence>
<keyword evidence="9 16" id="KW-0408">Iron</keyword>
<dbReference type="PROSITE" id="PS00435">
    <property type="entry name" value="PEROXIDASE_1"/>
    <property type="match status" value="1"/>
</dbReference>
<feature type="binding site" evidence="16">
    <location>
        <position position="112"/>
    </location>
    <ligand>
        <name>Ca(2+)</name>
        <dbReference type="ChEBI" id="CHEBI:29108"/>
        <label>1</label>
    </ligand>
</feature>
<dbReference type="Gene3D" id="1.10.520.10">
    <property type="match status" value="1"/>
</dbReference>
<evidence type="ECO:0000313" key="22">
    <source>
        <dbReference type="Proteomes" id="UP000823388"/>
    </source>
</evidence>
<comment type="subcellular location">
    <subcellularLocation>
        <location evidence="2 19">Secreted</location>
    </subcellularLocation>
</comment>
<keyword evidence="19" id="KW-0964">Secreted</keyword>
<dbReference type="Pfam" id="PF00141">
    <property type="entry name" value="peroxidase"/>
    <property type="match status" value="1"/>
</dbReference>
<feature type="binding site" description="axial binding residue" evidence="16">
    <location>
        <position position="230"/>
    </location>
    <ligand>
        <name>heme b</name>
        <dbReference type="ChEBI" id="CHEBI:60344"/>
    </ligand>
    <ligandPart>
        <name>Fe</name>
        <dbReference type="ChEBI" id="CHEBI:18248"/>
    </ligandPart>
</feature>
<feature type="disulfide bond" evidence="18">
    <location>
        <begin position="75"/>
        <end position="151"/>
    </location>
</feature>
<dbReference type="InterPro" id="IPR019794">
    <property type="entry name" value="Peroxidases_AS"/>
</dbReference>
<dbReference type="Gene3D" id="1.10.420.10">
    <property type="entry name" value="Peroxidase, domain 2"/>
    <property type="match status" value="1"/>
</dbReference>
<comment type="caution">
    <text evidence="21">The sequence shown here is derived from an EMBL/GenBank/DDBJ whole genome shotgun (WGS) entry which is preliminary data.</text>
</comment>
<dbReference type="AlphaFoldDB" id="A0A8T0QGW4"/>
<proteinExistence type="inferred from homology"/>
<feature type="binding site" evidence="15">
    <location>
        <position position="199"/>
    </location>
    <ligand>
        <name>substrate</name>
    </ligand>
</feature>
<keyword evidence="12" id="KW-0873">Pyrrolidone carboxylic acid</keyword>
<evidence type="ECO:0000256" key="17">
    <source>
        <dbReference type="PIRSR" id="PIRSR600823-4"/>
    </source>
</evidence>
<evidence type="ECO:0000256" key="6">
    <source>
        <dbReference type="ARBA" id="ARBA00022723"/>
    </source>
</evidence>
<evidence type="ECO:0000256" key="9">
    <source>
        <dbReference type="ARBA" id="ARBA00023004"/>
    </source>
</evidence>
<dbReference type="PROSITE" id="PS00436">
    <property type="entry name" value="PEROXIDASE_2"/>
    <property type="match status" value="1"/>
</dbReference>
<feature type="site" description="Transition state stabilizer" evidence="17">
    <location>
        <position position="102"/>
    </location>
</feature>
<dbReference type="InterPro" id="IPR000823">
    <property type="entry name" value="Peroxidase_pln"/>
</dbReference>
<evidence type="ECO:0000256" key="11">
    <source>
        <dbReference type="ARBA" id="ARBA00023180"/>
    </source>
</evidence>
<feature type="disulfide bond" evidence="18">
    <location>
        <begin position="237"/>
        <end position="259"/>
    </location>
</feature>
<keyword evidence="13 19" id="KW-0376">Hydrogen peroxide</keyword>
<feature type="binding site" evidence="16">
    <location>
        <position position="275"/>
    </location>
    <ligand>
        <name>Ca(2+)</name>
        <dbReference type="ChEBI" id="CHEBI:29108"/>
        <label>2</label>
    </ligand>
</feature>
<evidence type="ECO:0000313" key="21">
    <source>
        <dbReference type="EMBL" id="KAG2569966.1"/>
    </source>
</evidence>
<keyword evidence="7 16" id="KW-0106">Calcium</keyword>
<dbReference type="FunFam" id="1.10.520.10:FF:000009">
    <property type="entry name" value="Peroxidase"/>
    <property type="match status" value="1"/>
</dbReference>
<evidence type="ECO:0000256" key="2">
    <source>
        <dbReference type="ARBA" id="ARBA00004613"/>
    </source>
</evidence>
<comment type="cofactor">
    <cofactor evidence="16 19">
        <name>heme b</name>
        <dbReference type="ChEBI" id="CHEBI:60344"/>
    </cofactor>
    <text evidence="16 19">Binds 1 heme b (iron(II)-protoporphyrin IX) group per subunit.</text>
</comment>
<feature type="active site" description="Proton acceptor" evidence="14">
    <location>
        <position position="106"/>
    </location>
</feature>
<evidence type="ECO:0000256" key="1">
    <source>
        <dbReference type="ARBA" id="ARBA00000189"/>
    </source>
</evidence>
<dbReference type="GO" id="GO:0140825">
    <property type="term" value="F:lactoperoxidase activity"/>
    <property type="evidence" value="ECO:0007669"/>
    <property type="project" value="UniProtKB-EC"/>
</dbReference>
<reference evidence="21" key="1">
    <citation type="submission" date="2020-05" db="EMBL/GenBank/DDBJ databases">
        <title>WGS assembly of Panicum virgatum.</title>
        <authorList>
            <person name="Lovell J.T."/>
            <person name="Jenkins J."/>
            <person name="Shu S."/>
            <person name="Juenger T.E."/>
            <person name="Schmutz J."/>
        </authorList>
    </citation>
    <scope>NUCLEOTIDE SEQUENCE</scope>
    <source>
        <strain evidence="21">AP13</strain>
    </source>
</reference>
<dbReference type="EC" id="1.11.1.7" evidence="19"/>
<accession>A0A8T0QGW4</accession>
<feature type="binding site" evidence="16">
    <location>
        <position position="280"/>
    </location>
    <ligand>
        <name>Ca(2+)</name>
        <dbReference type="ChEBI" id="CHEBI:29108"/>
        <label>2</label>
    </ligand>
</feature>
<dbReference type="PROSITE" id="PS50873">
    <property type="entry name" value="PEROXIDASE_4"/>
    <property type="match status" value="1"/>
</dbReference>
<dbReference type="GO" id="GO:0005576">
    <property type="term" value="C:extracellular region"/>
    <property type="evidence" value="ECO:0007669"/>
    <property type="project" value="UniProtKB-SubCell"/>
</dbReference>
<keyword evidence="6 16" id="KW-0479">Metal-binding</keyword>
<dbReference type="InterPro" id="IPR010255">
    <property type="entry name" value="Haem_peroxidase_sf"/>
</dbReference>
<feature type="binding site" evidence="16">
    <location>
        <position position="114"/>
    </location>
    <ligand>
        <name>Ca(2+)</name>
        <dbReference type="ChEBI" id="CHEBI:29108"/>
        <label>1</label>
    </ligand>
</feature>
<evidence type="ECO:0000256" key="19">
    <source>
        <dbReference type="RuleBase" id="RU362060"/>
    </source>
</evidence>
<evidence type="ECO:0000256" key="12">
    <source>
        <dbReference type="ARBA" id="ARBA00023283"/>
    </source>
</evidence>
<organism evidence="21 22">
    <name type="scientific">Panicum virgatum</name>
    <name type="common">Blackwell switchgrass</name>
    <dbReference type="NCBI Taxonomy" id="38727"/>
    <lineage>
        <taxon>Eukaryota</taxon>
        <taxon>Viridiplantae</taxon>
        <taxon>Streptophyta</taxon>
        <taxon>Embryophyta</taxon>
        <taxon>Tracheophyta</taxon>
        <taxon>Spermatophyta</taxon>
        <taxon>Magnoliopsida</taxon>
        <taxon>Liliopsida</taxon>
        <taxon>Poales</taxon>
        <taxon>Poaceae</taxon>
        <taxon>PACMAD clade</taxon>
        <taxon>Panicoideae</taxon>
        <taxon>Panicodae</taxon>
        <taxon>Paniceae</taxon>
        <taxon>Panicinae</taxon>
        <taxon>Panicum</taxon>
        <taxon>Panicum sect. Hiantes</taxon>
    </lineage>
</organism>
<dbReference type="InterPro" id="IPR002016">
    <property type="entry name" value="Haem_peroxidase"/>
</dbReference>
<feature type="binding site" evidence="16">
    <location>
        <position position="107"/>
    </location>
    <ligand>
        <name>Ca(2+)</name>
        <dbReference type="ChEBI" id="CHEBI:29108"/>
        <label>1</label>
    </ligand>
</feature>
<evidence type="ECO:0000259" key="20">
    <source>
        <dbReference type="PROSITE" id="PS50873"/>
    </source>
</evidence>
<sequence length="366" mass="38839">MQATLSFLYKLATCSIITLMMSTMSCRASVVALGLLLLLGAAVSASARPLTLTTLPTNDTSASGGLSVYFHLGSCPQLETIVRSHVDAALRQNVRLTAGLLRVFFHDCFPQGCDASILLDNGERNLPPNVGLQQEVLQLIEDIRAEVHAQCGATVSCADITVLATRDAVNLAGGPAFTVPLGRLDSLAPAPDSDVFKLPPPTATVDDLLAAFGNAGLSDPADLVSLSGAHTVGRARCSSFGAVSGPAGDDVTRCITETCSAAGSGDRLRDLDFLTPSVFDNLYFIELTLKKNQGVMLPSDQALVTDSRTSWLVQGFADNHWWFFDQFKTSMVKMSQLKGPQGNVGEVRRNCFRRNTGDEGLLAASA</sequence>
<dbReference type="PRINTS" id="PR00461">
    <property type="entry name" value="PLPEROXIDASE"/>
</dbReference>
<dbReference type="PANTHER" id="PTHR31517">
    <property type="match status" value="1"/>
</dbReference>
<dbReference type="FunFam" id="1.10.420.10:FF:000001">
    <property type="entry name" value="Peroxidase"/>
    <property type="match status" value="1"/>
</dbReference>
<dbReference type="InterPro" id="IPR019793">
    <property type="entry name" value="Peroxidases_heam-ligand_BS"/>
</dbReference>
<evidence type="ECO:0000256" key="7">
    <source>
        <dbReference type="ARBA" id="ARBA00022837"/>
    </source>
</evidence>
<feature type="binding site" evidence="16">
    <location>
        <position position="123"/>
    </location>
    <ligand>
        <name>Ca(2+)</name>
        <dbReference type="ChEBI" id="CHEBI:29108"/>
        <label>1</label>
    </ligand>
</feature>
<gene>
    <name evidence="21" type="ORF">PVAP13_7NG417800</name>
</gene>
<dbReference type="CDD" id="cd00693">
    <property type="entry name" value="secretory_peroxidase"/>
    <property type="match status" value="1"/>
</dbReference>
<keyword evidence="5 19" id="KW-0349">Heme</keyword>
<name>A0A8T0QGW4_PANVG</name>
<feature type="binding site" evidence="16">
    <location>
        <position position="231"/>
    </location>
    <ligand>
        <name>Ca(2+)</name>
        <dbReference type="ChEBI" id="CHEBI:29108"/>
        <label>2</label>
    </ligand>
</feature>
<dbReference type="OrthoDB" id="2113341at2759"/>
<protein>
    <recommendedName>
        <fullName evidence="19">Peroxidase</fullName>
        <ecNumber evidence="19">1.11.1.7</ecNumber>
    </recommendedName>
</protein>
<keyword evidence="4 19" id="KW-0575">Peroxidase</keyword>
<evidence type="ECO:0000256" key="3">
    <source>
        <dbReference type="ARBA" id="ARBA00006873"/>
    </source>
</evidence>
<evidence type="ECO:0000256" key="8">
    <source>
        <dbReference type="ARBA" id="ARBA00023002"/>
    </source>
</evidence>
<evidence type="ECO:0000256" key="18">
    <source>
        <dbReference type="PIRSR" id="PIRSR600823-5"/>
    </source>
</evidence>
<feature type="disulfide bond" evidence="18">
    <location>
        <begin position="157"/>
        <end position="351"/>
    </location>
</feature>
<dbReference type="PRINTS" id="PR00458">
    <property type="entry name" value="PEROXIDASE"/>
</dbReference>
<keyword evidence="10 18" id="KW-1015">Disulfide bond</keyword>
<evidence type="ECO:0000256" key="16">
    <source>
        <dbReference type="PIRSR" id="PIRSR600823-3"/>
    </source>
</evidence>
<keyword evidence="22" id="KW-1185">Reference proteome</keyword>
<keyword evidence="8 19" id="KW-0560">Oxidoreductase</keyword>
<evidence type="ECO:0000256" key="4">
    <source>
        <dbReference type="ARBA" id="ARBA00022559"/>
    </source>
</evidence>
<evidence type="ECO:0000256" key="13">
    <source>
        <dbReference type="ARBA" id="ARBA00023324"/>
    </source>
</evidence>
<dbReference type="InterPro" id="IPR033905">
    <property type="entry name" value="Secretory_peroxidase"/>
</dbReference>
<dbReference type="GO" id="GO:0046872">
    <property type="term" value="F:metal ion binding"/>
    <property type="evidence" value="ECO:0007669"/>
    <property type="project" value="UniProtKB-UniRule"/>
</dbReference>
<evidence type="ECO:0000256" key="14">
    <source>
        <dbReference type="PIRSR" id="PIRSR600823-1"/>
    </source>
</evidence>
<feature type="domain" description="Plant heme peroxidase family profile" evidence="20">
    <location>
        <begin position="65"/>
        <end position="355"/>
    </location>
</feature>
<comment type="similarity">
    <text evidence="3">Belongs to the peroxidase family. Ascorbate peroxidase subfamily.</text>
</comment>
<dbReference type="SUPFAM" id="SSF48113">
    <property type="entry name" value="Heme-dependent peroxidases"/>
    <property type="match status" value="1"/>
</dbReference>
<dbReference type="Proteomes" id="UP000823388">
    <property type="component" value="Chromosome 7N"/>
</dbReference>
<comment type="similarity">
    <text evidence="19">Belongs to the peroxidase family. Classical plant (class III) peroxidase subfamily.</text>
</comment>
<feature type="binding site" evidence="16">
    <location>
        <position position="272"/>
    </location>
    <ligand>
        <name>Ca(2+)</name>
        <dbReference type="ChEBI" id="CHEBI:29108"/>
        <label>2</label>
    </ligand>
</feature>
<evidence type="ECO:0000256" key="5">
    <source>
        <dbReference type="ARBA" id="ARBA00022617"/>
    </source>
</evidence>
<feature type="binding site" evidence="16">
    <location>
        <position position="116"/>
    </location>
    <ligand>
        <name>Ca(2+)</name>
        <dbReference type="ChEBI" id="CHEBI:29108"/>
        <label>1</label>
    </ligand>
</feature>
<dbReference type="PANTHER" id="PTHR31517:SF51">
    <property type="entry name" value="PEROXIDASE 55"/>
    <property type="match status" value="1"/>
</dbReference>
<evidence type="ECO:0000256" key="10">
    <source>
        <dbReference type="ARBA" id="ARBA00023157"/>
    </source>
</evidence>
<comment type="function">
    <text evidence="19">Removal of H(2)O(2), oxidation of toxic reductants, biosynthesis and degradation of lignin, suberization, auxin catabolism, response to environmental stresses such as wounding, pathogen attack and oxidative stress.</text>
</comment>
<dbReference type="EMBL" id="CM029050">
    <property type="protein sequence ID" value="KAG2569966.1"/>
    <property type="molecule type" value="Genomic_DNA"/>
</dbReference>
<comment type="cofactor">
    <cofactor evidence="16 19">
        <name>Ca(2+)</name>
        <dbReference type="ChEBI" id="CHEBI:29108"/>
    </cofactor>
    <text evidence="16 19">Binds 2 calcium ions per subunit.</text>
</comment>